<dbReference type="Gene3D" id="6.10.250.540">
    <property type="match status" value="1"/>
</dbReference>
<dbReference type="InterPro" id="IPR003316">
    <property type="entry name" value="E2F_WHTH_DNA-bd_dom"/>
</dbReference>
<dbReference type="GO" id="GO:0045944">
    <property type="term" value="P:positive regulation of transcription by RNA polymerase II"/>
    <property type="evidence" value="ECO:0007669"/>
    <property type="project" value="Ensembl"/>
</dbReference>
<dbReference type="GO" id="GO:0048146">
    <property type="term" value="P:positive regulation of fibroblast proliferation"/>
    <property type="evidence" value="ECO:0007669"/>
    <property type="project" value="Ensembl"/>
</dbReference>
<dbReference type="GO" id="GO:0032496">
    <property type="term" value="P:response to lipopolysaccharide"/>
    <property type="evidence" value="ECO:0007669"/>
    <property type="project" value="Ensembl"/>
</dbReference>
<dbReference type="GO" id="GO:0048255">
    <property type="term" value="P:mRNA stabilization"/>
    <property type="evidence" value="ECO:0007669"/>
    <property type="project" value="Ensembl"/>
</dbReference>
<evidence type="ECO:0000256" key="2">
    <source>
        <dbReference type="ARBA" id="ARBA00023015"/>
    </source>
</evidence>
<dbReference type="GO" id="GO:2000045">
    <property type="term" value="P:regulation of G1/S transition of mitotic cell cycle"/>
    <property type="evidence" value="ECO:0007669"/>
    <property type="project" value="Ensembl"/>
</dbReference>
<reference evidence="8" key="1">
    <citation type="submission" date="2025-08" db="UniProtKB">
        <authorList>
            <consortium name="Ensembl"/>
        </authorList>
    </citation>
    <scope>IDENTIFICATION</scope>
</reference>
<dbReference type="PANTHER" id="PTHR12081:SF43">
    <property type="entry name" value="TRANSCRIPTION FACTOR E2F1"/>
    <property type="match status" value="1"/>
</dbReference>
<dbReference type="GO" id="GO:0005737">
    <property type="term" value="C:cytoplasm"/>
    <property type="evidence" value="ECO:0007669"/>
    <property type="project" value="Ensembl"/>
</dbReference>
<dbReference type="GO" id="GO:0046983">
    <property type="term" value="F:protein dimerization activity"/>
    <property type="evidence" value="ECO:0007669"/>
    <property type="project" value="InterPro"/>
</dbReference>
<dbReference type="GO" id="GO:0043276">
    <property type="term" value="P:anoikis"/>
    <property type="evidence" value="ECO:0007669"/>
    <property type="project" value="Ensembl"/>
</dbReference>
<dbReference type="InterPro" id="IPR037241">
    <property type="entry name" value="E2F-DP_heterodim"/>
</dbReference>
<dbReference type="SUPFAM" id="SSF46785">
    <property type="entry name" value="Winged helix' DNA-binding domain"/>
    <property type="match status" value="1"/>
</dbReference>
<evidence type="ECO:0000256" key="5">
    <source>
        <dbReference type="RuleBase" id="RU003796"/>
    </source>
</evidence>
<dbReference type="GO" id="GO:0070345">
    <property type="term" value="P:negative regulation of fat cell proliferation"/>
    <property type="evidence" value="ECO:0007669"/>
    <property type="project" value="Ensembl"/>
</dbReference>
<dbReference type="GO" id="GO:0000981">
    <property type="term" value="F:DNA-binding transcription factor activity, RNA polymerase II-specific"/>
    <property type="evidence" value="ECO:0007669"/>
    <property type="project" value="Ensembl"/>
</dbReference>
<dbReference type="GO" id="GO:0072332">
    <property type="term" value="P:intrinsic apoptotic signaling pathway by p53 class mediator"/>
    <property type="evidence" value="ECO:0007669"/>
    <property type="project" value="Ensembl"/>
</dbReference>
<dbReference type="CDD" id="cd14660">
    <property type="entry name" value="E2F_DD"/>
    <property type="match status" value="1"/>
</dbReference>
<dbReference type="GO" id="GO:0045599">
    <property type="term" value="P:negative regulation of fat cell differentiation"/>
    <property type="evidence" value="ECO:0007669"/>
    <property type="project" value="Ensembl"/>
</dbReference>
<protein>
    <submittedName>
        <fullName evidence="8">E2F transcription factor 1</fullName>
    </submittedName>
</protein>
<keyword evidence="3 5" id="KW-0238">DNA-binding</keyword>
<dbReference type="GO" id="GO:0071466">
    <property type="term" value="P:cellular response to xenobiotic stimulus"/>
    <property type="evidence" value="ECO:0007669"/>
    <property type="project" value="Ensembl"/>
</dbReference>
<feature type="region of interest" description="Disordered" evidence="6">
    <location>
        <begin position="293"/>
        <end position="317"/>
    </location>
</feature>
<dbReference type="AlphaFoldDB" id="A0A8D0H594"/>
<dbReference type="Ensembl" id="ENSSPUT00000017448.1">
    <property type="protein sequence ID" value="ENSSPUP00000016375.1"/>
    <property type="gene ID" value="ENSSPUG00000012675.1"/>
</dbReference>
<dbReference type="InterPro" id="IPR015633">
    <property type="entry name" value="E2F"/>
</dbReference>
<dbReference type="GO" id="GO:0000077">
    <property type="term" value="P:DNA damage checkpoint signaling"/>
    <property type="evidence" value="ECO:0007669"/>
    <property type="project" value="Ensembl"/>
</dbReference>
<dbReference type="GO" id="GO:0005813">
    <property type="term" value="C:centrosome"/>
    <property type="evidence" value="ECO:0007669"/>
    <property type="project" value="Ensembl"/>
</dbReference>
<comment type="subcellular location">
    <subcellularLocation>
        <location evidence="5">Nucleus</location>
    </subcellularLocation>
</comment>
<dbReference type="GeneTree" id="ENSGT00940000159472"/>
<dbReference type="Pfam" id="PF16421">
    <property type="entry name" value="E2F_CC-MB"/>
    <property type="match status" value="1"/>
</dbReference>
<evidence type="ECO:0000313" key="8">
    <source>
        <dbReference type="Ensembl" id="ENSSPUP00000016375.1"/>
    </source>
</evidence>
<evidence type="ECO:0000256" key="4">
    <source>
        <dbReference type="ARBA" id="ARBA00023163"/>
    </source>
</evidence>
<dbReference type="InterPro" id="IPR036388">
    <property type="entry name" value="WH-like_DNA-bd_sf"/>
</dbReference>
<dbReference type="Pfam" id="PF02319">
    <property type="entry name" value="WHD_E2F_TDP"/>
    <property type="match status" value="1"/>
</dbReference>
<sequence length="416" mass="44942">MSLDGLGVAQDGSTCVADLEALLRGAGGIHVTEQQIVIISTPDELPTPEGESDAELLLFATPQAPRLETTIQRPALGRPPVKRKLDLETDHQYVAESIQASRGKARNPVKGVKSPAEKSRYETSLNLTTKRFLELLSQSPDGVVDLNWAAEVLKVQKRRIYDITNVLEGIQLITKKSKNNIQWLGSRSAVGSTSKHQVLEKEIHDLQAAEQQLDDLIQMCSLTGCTSAYVTCQDLRSIADPSEQMVIVIKAPPETQLQVSDPAETFQVSLKSAQGPIDVFLCPEDSSGVCSPVKSPFKGATEEPAHGSSQAAASSPLLHPSQDVNLPLLSDEQEPLLPGESTLPLKCTADEVSLSPLASVDALLEPGKDDFSSFLSSEFIALSPPQPQDYHFGLEEGEGISELFDCDFGDFTPLDF</sequence>
<dbReference type="SMART" id="SM01372">
    <property type="entry name" value="E2F_TDP"/>
    <property type="match status" value="1"/>
</dbReference>
<dbReference type="GO" id="GO:0035189">
    <property type="term" value="C:Rb-E2F complex"/>
    <property type="evidence" value="ECO:0007669"/>
    <property type="project" value="Ensembl"/>
</dbReference>
<dbReference type="GO" id="GO:0005654">
    <property type="term" value="C:nucleoplasm"/>
    <property type="evidence" value="ECO:0007669"/>
    <property type="project" value="Ensembl"/>
</dbReference>
<dbReference type="GO" id="GO:0006351">
    <property type="term" value="P:DNA-templated transcription"/>
    <property type="evidence" value="ECO:0007669"/>
    <property type="project" value="Ensembl"/>
</dbReference>
<dbReference type="GO" id="GO:0140297">
    <property type="term" value="F:DNA-binding transcription factor binding"/>
    <property type="evidence" value="ECO:0007669"/>
    <property type="project" value="Ensembl"/>
</dbReference>
<evidence type="ECO:0000313" key="9">
    <source>
        <dbReference type="Proteomes" id="UP000694392"/>
    </source>
</evidence>
<evidence type="ECO:0000256" key="6">
    <source>
        <dbReference type="SAM" id="MobiDB-lite"/>
    </source>
</evidence>
<proteinExistence type="inferred from homology"/>
<dbReference type="SUPFAM" id="SSF144074">
    <property type="entry name" value="E2F-DP heterodimerization region"/>
    <property type="match status" value="1"/>
</dbReference>
<name>A0A8D0H594_SPHPU</name>
<dbReference type="GO" id="GO:0030900">
    <property type="term" value="P:forebrain development"/>
    <property type="evidence" value="ECO:0007669"/>
    <property type="project" value="Ensembl"/>
</dbReference>
<comment type="similarity">
    <text evidence="1 5">Belongs to the E2F/DP family.</text>
</comment>
<dbReference type="InterPro" id="IPR032198">
    <property type="entry name" value="E2F_CC-MB"/>
</dbReference>
<dbReference type="GO" id="GO:1990086">
    <property type="term" value="P:lens fiber cell apoptotic process"/>
    <property type="evidence" value="ECO:0007669"/>
    <property type="project" value="Ensembl"/>
</dbReference>
<dbReference type="GO" id="GO:0001216">
    <property type="term" value="F:DNA-binding transcription activator activity"/>
    <property type="evidence" value="ECO:0007669"/>
    <property type="project" value="Ensembl"/>
</dbReference>
<evidence type="ECO:0000256" key="3">
    <source>
        <dbReference type="ARBA" id="ARBA00023125"/>
    </source>
</evidence>
<dbReference type="GO" id="GO:0019805">
    <property type="term" value="P:quinolinate biosynthetic process"/>
    <property type="evidence" value="ECO:0007669"/>
    <property type="project" value="Ensembl"/>
</dbReference>
<accession>A0A8D0H594</accession>
<dbReference type="FunFam" id="1.10.10.10:FF:000008">
    <property type="entry name" value="E2F transcription factor 1"/>
    <property type="match status" value="1"/>
</dbReference>
<dbReference type="GO" id="GO:0008630">
    <property type="term" value="P:intrinsic apoptotic signaling pathway in response to DNA damage"/>
    <property type="evidence" value="ECO:0007669"/>
    <property type="project" value="Ensembl"/>
</dbReference>
<dbReference type="Gene3D" id="1.10.10.10">
    <property type="entry name" value="Winged helix-like DNA-binding domain superfamily/Winged helix DNA-binding domain"/>
    <property type="match status" value="1"/>
</dbReference>
<dbReference type="Proteomes" id="UP000694392">
    <property type="component" value="Unplaced"/>
</dbReference>
<dbReference type="GO" id="GO:0000785">
    <property type="term" value="C:chromatin"/>
    <property type="evidence" value="ECO:0007669"/>
    <property type="project" value="Ensembl"/>
</dbReference>
<organism evidence="8 9">
    <name type="scientific">Sphenodon punctatus</name>
    <name type="common">Tuatara</name>
    <name type="synonym">Hatteria punctata</name>
    <dbReference type="NCBI Taxonomy" id="8508"/>
    <lineage>
        <taxon>Eukaryota</taxon>
        <taxon>Metazoa</taxon>
        <taxon>Chordata</taxon>
        <taxon>Craniata</taxon>
        <taxon>Vertebrata</taxon>
        <taxon>Euteleostomi</taxon>
        <taxon>Lepidosauria</taxon>
        <taxon>Sphenodontia</taxon>
        <taxon>Sphenodontidae</taxon>
        <taxon>Sphenodon</taxon>
    </lineage>
</organism>
<keyword evidence="2 5" id="KW-0805">Transcription regulation</keyword>
<keyword evidence="9" id="KW-1185">Reference proteome</keyword>
<dbReference type="OMA" id="HVMEQQI"/>
<gene>
    <name evidence="8" type="primary">E2F1</name>
</gene>
<evidence type="ECO:0000259" key="7">
    <source>
        <dbReference type="SMART" id="SM01372"/>
    </source>
</evidence>
<keyword evidence="5" id="KW-0539">Nucleus</keyword>
<evidence type="ECO:0000256" key="1">
    <source>
        <dbReference type="ARBA" id="ARBA00010940"/>
    </source>
</evidence>
<dbReference type="PANTHER" id="PTHR12081">
    <property type="entry name" value="TRANSCRIPTION FACTOR E2F"/>
    <property type="match status" value="1"/>
</dbReference>
<dbReference type="GO" id="GO:0000978">
    <property type="term" value="F:RNA polymerase II cis-regulatory region sequence-specific DNA binding"/>
    <property type="evidence" value="ECO:0007669"/>
    <property type="project" value="InterPro"/>
</dbReference>
<dbReference type="GO" id="GO:0000122">
    <property type="term" value="P:negative regulation of transcription by RNA polymerase II"/>
    <property type="evidence" value="ECO:0007669"/>
    <property type="project" value="Ensembl"/>
</dbReference>
<dbReference type="InterPro" id="IPR036390">
    <property type="entry name" value="WH_DNA-bd_sf"/>
</dbReference>
<keyword evidence="4 5" id="KW-0804">Transcription</keyword>
<feature type="domain" description="E2F/DP family winged-helix DNA-binding" evidence="7">
    <location>
        <begin position="120"/>
        <end position="185"/>
    </location>
</feature>
<dbReference type="GO" id="GO:0043065">
    <property type="term" value="P:positive regulation of apoptotic process"/>
    <property type="evidence" value="ECO:0007669"/>
    <property type="project" value="Ensembl"/>
</dbReference>
<reference evidence="8" key="2">
    <citation type="submission" date="2025-09" db="UniProtKB">
        <authorList>
            <consortium name="Ensembl"/>
        </authorList>
    </citation>
    <scope>IDENTIFICATION</scope>
</reference>